<dbReference type="InterPro" id="IPR032820">
    <property type="entry name" value="ATPase_put"/>
</dbReference>
<evidence type="ECO:0008006" key="3">
    <source>
        <dbReference type="Google" id="ProtNLM"/>
    </source>
</evidence>
<keyword evidence="1" id="KW-0812">Transmembrane</keyword>
<keyword evidence="1" id="KW-0472">Membrane</keyword>
<dbReference type="AlphaFoldDB" id="A0A7C5L5R0"/>
<evidence type="ECO:0000313" key="2">
    <source>
        <dbReference type="EMBL" id="HHJ64151.1"/>
    </source>
</evidence>
<accession>A0A7C5L5R0</accession>
<dbReference type="Proteomes" id="UP000885792">
    <property type="component" value="Unassembled WGS sequence"/>
</dbReference>
<dbReference type="Pfam" id="PF09527">
    <property type="entry name" value="ATPase_gene1"/>
    <property type="match status" value="1"/>
</dbReference>
<protein>
    <recommendedName>
        <fullName evidence="3">AtpZ/AtpI family protein</fullName>
    </recommendedName>
</protein>
<gene>
    <name evidence="2" type="ORF">ENJ61_04510</name>
</gene>
<sequence length="70" mass="7942">MKPKDISAMSVGLNLLGGIIAGLLVGYFVDYAMEEWFGVRTSPWGLIFFFFIGIVSGFRNAYRDMKRLEE</sequence>
<reference evidence="2" key="1">
    <citation type="journal article" date="2020" name="mSystems">
        <title>Genome- and Community-Level Interaction Insights into Carbon Utilization and Element Cycling Functions of Hydrothermarchaeota in Hydrothermal Sediment.</title>
        <authorList>
            <person name="Zhou Z."/>
            <person name="Liu Y."/>
            <person name="Xu W."/>
            <person name="Pan J."/>
            <person name="Luo Z.H."/>
            <person name="Li M."/>
        </authorList>
    </citation>
    <scope>NUCLEOTIDE SEQUENCE [LARGE SCALE GENOMIC DNA]</scope>
    <source>
        <strain evidence="2">HyVt-501</strain>
    </source>
</reference>
<feature type="transmembrane region" description="Helical" evidence="1">
    <location>
        <begin position="12"/>
        <end position="29"/>
    </location>
</feature>
<dbReference type="EMBL" id="DRNB01000163">
    <property type="protein sequence ID" value="HHJ64151.1"/>
    <property type="molecule type" value="Genomic_DNA"/>
</dbReference>
<feature type="transmembrane region" description="Helical" evidence="1">
    <location>
        <begin position="41"/>
        <end position="62"/>
    </location>
</feature>
<name>A0A7C5L5R0_AQUAO</name>
<keyword evidence="1" id="KW-1133">Transmembrane helix</keyword>
<evidence type="ECO:0000256" key="1">
    <source>
        <dbReference type="SAM" id="Phobius"/>
    </source>
</evidence>
<organism evidence="2">
    <name type="scientific">Aquifex aeolicus</name>
    <dbReference type="NCBI Taxonomy" id="63363"/>
    <lineage>
        <taxon>Bacteria</taxon>
        <taxon>Pseudomonadati</taxon>
        <taxon>Aquificota</taxon>
        <taxon>Aquificia</taxon>
        <taxon>Aquificales</taxon>
        <taxon>Aquificaceae</taxon>
        <taxon>Aquifex</taxon>
    </lineage>
</organism>
<comment type="caution">
    <text evidence="2">The sequence shown here is derived from an EMBL/GenBank/DDBJ whole genome shotgun (WGS) entry which is preliminary data.</text>
</comment>
<proteinExistence type="predicted"/>